<dbReference type="AlphaFoldDB" id="A0AAN7LVC3"/>
<comment type="caution">
    <text evidence="3">The sequence shown here is derived from an EMBL/GenBank/DDBJ whole genome shotgun (WGS) entry which is preliminary data.</text>
</comment>
<dbReference type="Proteomes" id="UP001346149">
    <property type="component" value="Unassembled WGS sequence"/>
</dbReference>
<protein>
    <recommendedName>
        <fullName evidence="2">HMA domain-containing protein</fullName>
    </recommendedName>
</protein>
<evidence type="ECO:0000313" key="3">
    <source>
        <dbReference type="EMBL" id="KAK4787253.1"/>
    </source>
</evidence>
<dbReference type="Gene3D" id="3.30.70.100">
    <property type="match status" value="1"/>
</dbReference>
<dbReference type="CDD" id="cd00371">
    <property type="entry name" value="HMA"/>
    <property type="match status" value="1"/>
</dbReference>
<dbReference type="PROSITE" id="PS50846">
    <property type="entry name" value="HMA_2"/>
    <property type="match status" value="1"/>
</dbReference>
<evidence type="ECO:0000313" key="4">
    <source>
        <dbReference type="Proteomes" id="UP001346149"/>
    </source>
</evidence>
<sequence length="187" mass="21666">MSTIVEMQVNIDCPGCESKIRRTLRKLDGVDEVEIDMAMQKVTVVGWADQETVLGAVRKTWRRAELWPFPYDPECHSFAREYHHYDHGRNHYQADHIEPSLSVVDGHYSNDIYDDGLLEDDNYYHRTLNDDPAAYTAPSPAFSYNYYRHGYEGREYGYYLQPPYSTIVDQQASSLFSDDNANACTIM</sequence>
<evidence type="ECO:0000256" key="1">
    <source>
        <dbReference type="ARBA" id="ARBA00022723"/>
    </source>
</evidence>
<keyword evidence="1" id="KW-0479">Metal-binding</keyword>
<organism evidence="3 4">
    <name type="scientific">Trapa natans</name>
    <name type="common">Water chestnut</name>
    <dbReference type="NCBI Taxonomy" id="22666"/>
    <lineage>
        <taxon>Eukaryota</taxon>
        <taxon>Viridiplantae</taxon>
        <taxon>Streptophyta</taxon>
        <taxon>Embryophyta</taxon>
        <taxon>Tracheophyta</taxon>
        <taxon>Spermatophyta</taxon>
        <taxon>Magnoliopsida</taxon>
        <taxon>eudicotyledons</taxon>
        <taxon>Gunneridae</taxon>
        <taxon>Pentapetalae</taxon>
        <taxon>rosids</taxon>
        <taxon>malvids</taxon>
        <taxon>Myrtales</taxon>
        <taxon>Lythraceae</taxon>
        <taxon>Trapa</taxon>
    </lineage>
</organism>
<accession>A0AAN7LVC3</accession>
<dbReference type="Pfam" id="PF00403">
    <property type="entry name" value="HMA"/>
    <property type="match status" value="1"/>
</dbReference>
<proteinExistence type="predicted"/>
<dbReference type="InterPro" id="IPR036163">
    <property type="entry name" value="HMA_dom_sf"/>
</dbReference>
<dbReference type="InterPro" id="IPR006121">
    <property type="entry name" value="HMA_dom"/>
</dbReference>
<name>A0AAN7LVC3_TRANT</name>
<dbReference type="SUPFAM" id="SSF55008">
    <property type="entry name" value="HMA, heavy metal-associated domain"/>
    <property type="match status" value="1"/>
</dbReference>
<keyword evidence="4" id="KW-1185">Reference proteome</keyword>
<evidence type="ECO:0000259" key="2">
    <source>
        <dbReference type="PROSITE" id="PS50846"/>
    </source>
</evidence>
<dbReference type="PANTHER" id="PTHR22814">
    <property type="entry name" value="COPPER TRANSPORT PROTEIN ATOX1-RELATED"/>
    <property type="match status" value="1"/>
</dbReference>
<reference evidence="3 4" key="1">
    <citation type="journal article" date="2023" name="Hortic Res">
        <title>Pangenome of water caltrop reveals structural variations and asymmetric subgenome divergence after allopolyploidization.</title>
        <authorList>
            <person name="Zhang X."/>
            <person name="Chen Y."/>
            <person name="Wang L."/>
            <person name="Yuan Y."/>
            <person name="Fang M."/>
            <person name="Shi L."/>
            <person name="Lu R."/>
            <person name="Comes H.P."/>
            <person name="Ma Y."/>
            <person name="Chen Y."/>
            <person name="Huang G."/>
            <person name="Zhou Y."/>
            <person name="Zheng Z."/>
            <person name="Qiu Y."/>
        </authorList>
    </citation>
    <scope>NUCLEOTIDE SEQUENCE [LARGE SCALE GENOMIC DNA]</scope>
    <source>
        <strain evidence="3">F231</strain>
    </source>
</reference>
<dbReference type="EMBL" id="JAXQNO010000012">
    <property type="protein sequence ID" value="KAK4787253.1"/>
    <property type="molecule type" value="Genomic_DNA"/>
</dbReference>
<dbReference type="PANTHER" id="PTHR22814:SF312">
    <property type="entry name" value="HEAVY METAL-ASSOCIATED ISOPRENYLATED PLANT PROTEIN 29"/>
    <property type="match status" value="1"/>
</dbReference>
<dbReference type="GO" id="GO:0046872">
    <property type="term" value="F:metal ion binding"/>
    <property type="evidence" value="ECO:0007669"/>
    <property type="project" value="UniProtKB-KW"/>
</dbReference>
<feature type="domain" description="HMA" evidence="2">
    <location>
        <begin position="2"/>
        <end position="69"/>
    </location>
</feature>
<gene>
    <name evidence="3" type="ORF">SAY86_011086</name>
</gene>